<keyword evidence="10" id="KW-1003">Cell membrane</keyword>
<feature type="transmembrane region" description="Helical" evidence="10">
    <location>
        <begin position="317"/>
        <end position="335"/>
    </location>
</feature>
<feature type="transmembrane region" description="Helical" evidence="10">
    <location>
        <begin position="95"/>
        <end position="113"/>
    </location>
</feature>
<organism evidence="11">
    <name type="scientific">Leucothrix mucor</name>
    <dbReference type="NCBI Taxonomy" id="45248"/>
    <lineage>
        <taxon>Bacteria</taxon>
        <taxon>Pseudomonadati</taxon>
        <taxon>Pseudomonadota</taxon>
        <taxon>Gammaproteobacteria</taxon>
        <taxon>Thiotrichales</taxon>
        <taxon>Thiotrichaceae</taxon>
        <taxon>Leucothrix</taxon>
    </lineage>
</organism>
<dbReference type="EMBL" id="DRMS01000086">
    <property type="protein sequence ID" value="HFC91591.1"/>
    <property type="molecule type" value="Genomic_DNA"/>
</dbReference>
<keyword evidence="4 10" id="KW-0288">FMN</keyword>
<feature type="transmembrane region" description="Helical" evidence="10">
    <location>
        <begin position="45"/>
        <end position="64"/>
    </location>
</feature>
<keyword evidence="2 10" id="KW-0597">Phosphoprotein</keyword>
<dbReference type="InterPro" id="IPR011303">
    <property type="entry name" value="RnfD_bac"/>
</dbReference>
<keyword evidence="6 10" id="KW-1278">Translocase</keyword>
<reference evidence="11" key="1">
    <citation type="journal article" date="2020" name="mSystems">
        <title>Genome- and Community-Level Interaction Insights into Carbon Utilization and Element Cycling Functions of Hydrothermarchaeota in Hydrothermal Sediment.</title>
        <authorList>
            <person name="Zhou Z."/>
            <person name="Liu Y."/>
            <person name="Xu W."/>
            <person name="Pan J."/>
            <person name="Luo Z.H."/>
            <person name="Li M."/>
        </authorList>
    </citation>
    <scope>NUCLEOTIDE SEQUENCE [LARGE SCALE GENOMIC DNA]</scope>
    <source>
        <strain evidence="11">HyVt-493</strain>
    </source>
</reference>
<keyword evidence="8 10" id="KW-1133">Transmembrane helix</keyword>
<evidence type="ECO:0000256" key="1">
    <source>
        <dbReference type="ARBA" id="ARBA00022448"/>
    </source>
</evidence>
<name>A0A7V2SY49_LEUMU</name>
<evidence type="ECO:0000256" key="5">
    <source>
        <dbReference type="ARBA" id="ARBA00022692"/>
    </source>
</evidence>
<comment type="function">
    <text evidence="10">Part of a membrane-bound complex that couples electron transfer with translocation of ions across the membrane.</text>
</comment>
<feature type="transmembrane region" description="Helical" evidence="10">
    <location>
        <begin position="262"/>
        <end position="282"/>
    </location>
</feature>
<comment type="cofactor">
    <cofactor evidence="10">
        <name>FMN</name>
        <dbReference type="ChEBI" id="CHEBI:58210"/>
    </cofactor>
</comment>
<gene>
    <name evidence="11" type="primary">rsxD</name>
    <name evidence="10" type="synonym">rnfD</name>
    <name evidence="11" type="ORF">ENJ51_02125</name>
</gene>
<evidence type="ECO:0000256" key="9">
    <source>
        <dbReference type="ARBA" id="ARBA00023136"/>
    </source>
</evidence>
<evidence type="ECO:0000313" key="11">
    <source>
        <dbReference type="EMBL" id="HFC91591.1"/>
    </source>
</evidence>
<keyword evidence="1 10" id="KW-0813">Transport</keyword>
<comment type="subcellular location">
    <subcellularLocation>
        <location evidence="10">Cell inner membrane</location>
        <topology evidence="10">Multi-pass membrane protein</topology>
    </subcellularLocation>
</comment>
<comment type="similarity">
    <text evidence="10">Belongs to the NqrB/RnfD family.</text>
</comment>
<comment type="subunit">
    <text evidence="10">The complex is composed of six subunits: RnfA, RnfB, RnfC, RnfD, RnfE and RnfG.</text>
</comment>
<accession>A0A7V2SY49</accession>
<dbReference type="HAMAP" id="MF_00462">
    <property type="entry name" value="RsxD_RnfD"/>
    <property type="match status" value="1"/>
</dbReference>
<dbReference type="NCBIfam" id="NF002011">
    <property type="entry name" value="PRK00816.1"/>
    <property type="match status" value="1"/>
</dbReference>
<dbReference type="Proteomes" id="UP000885750">
    <property type="component" value="Unassembled WGS sequence"/>
</dbReference>
<dbReference type="NCBIfam" id="TIGR01946">
    <property type="entry name" value="rnfD"/>
    <property type="match status" value="1"/>
</dbReference>
<dbReference type="GO" id="GO:0005886">
    <property type="term" value="C:plasma membrane"/>
    <property type="evidence" value="ECO:0007669"/>
    <property type="project" value="UniProtKB-SubCell"/>
</dbReference>
<feature type="transmembrane region" description="Helical" evidence="10">
    <location>
        <begin position="213"/>
        <end position="230"/>
    </location>
</feature>
<evidence type="ECO:0000256" key="10">
    <source>
        <dbReference type="HAMAP-Rule" id="MF_00462"/>
    </source>
</evidence>
<evidence type="ECO:0000256" key="4">
    <source>
        <dbReference type="ARBA" id="ARBA00022643"/>
    </source>
</evidence>
<keyword evidence="7 10" id="KW-0249">Electron transport</keyword>
<dbReference type="GO" id="GO:0022900">
    <property type="term" value="P:electron transport chain"/>
    <property type="evidence" value="ECO:0007669"/>
    <property type="project" value="UniProtKB-UniRule"/>
</dbReference>
<feature type="transmembrane region" description="Helical" evidence="10">
    <location>
        <begin position="237"/>
        <end position="256"/>
    </location>
</feature>
<evidence type="ECO:0000256" key="6">
    <source>
        <dbReference type="ARBA" id="ARBA00022967"/>
    </source>
</evidence>
<evidence type="ECO:0000256" key="2">
    <source>
        <dbReference type="ARBA" id="ARBA00022553"/>
    </source>
</evidence>
<feature type="transmembrane region" description="Helical" evidence="10">
    <location>
        <begin position="20"/>
        <end position="39"/>
    </location>
</feature>
<evidence type="ECO:0000256" key="3">
    <source>
        <dbReference type="ARBA" id="ARBA00022630"/>
    </source>
</evidence>
<dbReference type="PANTHER" id="PTHR30578">
    <property type="entry name" value="ELECTRON TRANSPORT COMPLEX PROTEIN RNFD"/>
    <property type="match status" value="1"/>
</dbReference>
<sequence length="348" mass="38610">MEFKTDNSPFTGSTSNIGSVMRQVLYALIPGVLVMFYFYGWGVLINIVLAILIALGFEILSLWLRKRPIKPFLADYSAIVTACLFALSIPPLAPWWILMVGLFFAIVIAKHLYGGLGYNPFNPAMVGFAVLIVSFPLEMTQWISPEFSNDFMPSLADSLRIVFTGFESLYSIDQWDAITMATPLDDMKIELKSGHYFSEVMQTNGYGFASGKAWELVSLAYLGGGLWLLYKGIINWRIPVSLLLTLAVVAAIFGWLEPDMRQSPLFHLFSGATLLGAFFIATDPVSASTTPRGQLFYGASIGFFIYVIRTWGNYPDAIAFSVLIMNMSVPMIDYFTQPRVFGAKSGGK</sequence>
<feature type="transmembrane region" description="Helical" evidence="10">
    <location>
        <begin position="294"/>
        <end position="311"/>
    </location>
</feature>
<protein>
    <recommendedName>
        <fullName evidence="10">Ion-translocating oxidoreductase complex subunit D</fullName>
        <ecNumber evidence="10">7.-.-.-</ecNumber>
    </recommendedName>
    <alternativeName>
        <fullName evidence="10">Rnf electron transport complex subunit D</fullName>
    </alternativeName>
</protein>
<dbReference type="InterPro" id="IPR004338">
    <property type="entry name" value="NqrB/RnfD"/>
</dbReference>
<dbReference type="PANTHER" id="PTHR30578:SF0">
    <property type="entry name" value="ION-TRANSLOCATING OXIDOREDUCTASE COMPLEX SUBUNIT D"/>
    <property type="match status" value="1"/>
</dbReference>
<evidence type="ECO:0000256" key="7">
    <source>
        <dbReference type="ARBA" id="ARBA00022982"/>
    </source>
</evidence>
<keyword evidence="3 10" id="KW-0285">Flavoprotein</keyword>
<feature type="transmembrane region" description="Helical" evidence="10">
    <location>
        <begin position="71"/>
        <end position="89"/>
    </location>
</feature>
<dbReference type="AlphaFoldDB" id="A0A7V2SY49"/>
<dbReference type="GO" id="GO:0055085">
    <property type="term" value="P:transmembrane transport"/>
    <property type="evidence" value="ECO:0007669"/>
    <property type="project" value="InterPro"/>
</dbReference>
<dbReference type="Pfam" id="PF03116">
    <property type="entry name" value="NQR2_RnfD_RnfE"/>
    <property type="match status" value="1"/>
</dbReference>
<evidence type="ECO:0000256" key="8">
    <source>
        <dbReference type="ARBA" id="ARBA00022989"/>
    </source>
</evidence>
<keyword evidence="9 10" id="KW-0472">Membrane</keyword>
<feature type="modified residue" description="FMN phosphoryl threonine" evidence="10">
    <location>
        <position position="182"/>
    </location>
</feature>
<keyword evidence="10" id="KW-0997">Cell inner membrane</keyword>
<feature type="transmembrane region" description="Helical" evidence="10">
    <location>
        <begin position="125"/>
        <end position="144"/>
    </location>
</feature>
<proteinExistence type="inferred from homology"/>
<comment type="caution">
    <text evidence="11">The sequence shown here is derived from an EMBL/GenBank/DDBJ whole genome shotgun (WGS) entry which is preliminary data.</text>
</comment>
<dbReference type="EC" id="7.-.-.-" evidence="10"/>
<keyword evidence="5 10" id="KW-0812">Transmembrane</keyword>